<organism evidence="1 2">
    <name type="scientific">Vibrio olivae</name>
    <dbReference type="NCBI Taxonomy" id="1243002"/>
    <lineage>
        <taxon>Bacteria</taxon>
        <taxon>Pseudomonadati</taxon>
        <taxon>Pseudomonadota</taxon>
        <taxon>Gammaproteobacteria</taxon>
        <taxon>Vibrionales</taxon>
        <taxon>Vibrionaceae</taxon>
        <taxon>Vibrio</taxon>
    </lineage>
</organism>
<dbReference type="Proteomes" id="UP001589645">
    <property type="component" value="Unassembled WGS sequence"/>
</dbReference>
<dbReference type="RefSeq" id="WP_390194488.1">
    <property type="nucleotide sequence ID" value="NZ_JBHMEP010000005.1"/>
</dbReference>
<evidence type="ECO:0000313" key="1">
    <source>
        <dbReference type="EMBL" id="MFB9136371.1"/>
    </source>
</evidence>
<protein>
    <recommendedName>
        <fullName evidence="3">CopG family transcriptional regulator</fullName>
    </recommendedName>
</protein>
<name>A0ABV5HS46_9VIBR</name>
<evidence type="ECO:0008006" key="3">
    <source>
        <dbReference type="Google" id="ProtNLM"/>
    </source>
</evidence>
<dbReference type="EMBL" id="JBHMEP010000005">
    <property type="protein sequence ID" value="MFB9136371.1"/>
    <property type="molecule type" value="Genomic_DNA"/>
</dbReference>
<gene>
    <name evidence="1" type="ORF">ACFFUV_15475</name>
</gene>
<comment type="caution">
    <text evidence="1">The sequence shown here is derived from an EMBL/GenBank/DDBJ whole genome shotgun (WGS) entry which is preliminary data.</text>
</comment>
<evidence type="ECO:0000313" key="2">
    <source>
        <dbReference type="Proteomes" id="UP001589645"/>
    </source>
</evidence>
<proteinExistence type="predicted"/>
<reference evidence="1 2" key="1">
    <citation type="submission" date="2024-09" db="EMBL/GenBank/DDBJ databases">
        <authorList>
            <person name="Sun Q."/>
            <person name="Mori K."/>
        </authorList>
    </citation>
    <scope>NUCLEOTIDE SEQUENCE [LARGE SCALE GENOMIC DNA]</scope>
    <source>
        <strain evidence="1 2">CECT 8064</strain>
    </source>
</reference>
<keyword evidence="2" id="KW-1185">Reference proteome</keyword>
<sequence length="100" mass="12038">MPKESKNQIKQQLVSVRFSMTKYIEFLTFAEELKMNRSEFINHIYDLYKKKKGLDTDMTNFSKRLENRMFEMVSAVAGLDEQERLKAKNKYLSNLKREFK</sequence>
<accession>A0ABV5HS46</accession>